<dbReference type="InterPro" id="IPR026985">
    <property type="entry name" value="FAAP24"/>
</dbReference>
<comment type="caution">
    <text evidence="5">The sequence shown here is derived from an EMBL/GenBank/DDBJ whole genome shotgun (WGS) entry which is preliminary data.</text>
</comment>
<evidence type="ECO:0000313" key="5">
    <source>
        <dbReference type="EMBL" id="ROT84104.1"/>
    </source>
</evidence>
<keyword evidence="6" id="KW-1185">Reference proteome</keyword>
<dbReference type="GO" id="GO:0003682">
    <property type="term" value="F:chromatin binding"/>
    <property type="evidence" value="ECO:0007669"/>
    <property type="project" value="TreeGrafter"/>
</dbReference>
<accession>A0A3R7QMS6</accession>
<dbReference type="Proteomes" id="UP000283509">
    <property type="component" value="Unassembled WGS sequence"/>
</dbReference>
<dbReference type="GO" id="GO:0043240">
    <property type="term" value="C:Fanconi anaemia nuclear complex"/>
    <property type="evidence" value="ECO:0007669"/>
    <property type="project" value="InterPro"/>
</dbReference>
<reference evidence="5 6" key="2">
    <citation type="submission" date="2019-01" db="EMBL/GenBank/DDBJ databases">
        <title>The decoding of complex shrimp genome reveals the adaptation for benthos swimmer, frequently molting mechanism and breeding impact on genome.</title>
        <authorList>
            <person name="Sun Y."/>
            <person name="Gao Y."/>
            <person name="Yu Y."/>
        </authorList>
    </citation>
    <scope>NUCLEOTIDE SEQUENCE [LARGE SCALE GENOMIC DNA]</scope>
    <source>
        <tissue evidence="5">Muscle</tissue>
    </source>
</reference>
<evidence type="ECO:0000256" key="2">
    <source>
        <dbReference type="ARBA" id="ARBA00023204"/>
    </source>
</evidence>
<evidence type="ECO:0000259" key="4">
    <source>
        <dbReference type="Pfam" id="PF17949"/>
    </source>
</evidence>
<dbReference type="PANTHER" id="PTHR31786:SF2">
    <property type="entry name" value="FANCONI ANEMIA CORE COMPLEX-ASSOCIATED PROTEIN 24"/>
    <property type="match status" value="1"/>
</dbReference>
<gene>
    <name evidence="5" type="ORF">C7M84_022680</name>
</gene>
<dbReference type="Pfam" id="PF12826">
    <property type="entry name" value="HHH_2"/>
    <property type="match status" value="1"/>
</dbReference>
<name>A0A3R7QMS6_PENVA</name>
<dbReference type="InterPro" id="IPR040646">
    <property type="entry name" value="PND"/>
</dbReference>
<dbReference type="STRING" id="6689.A0A3R7QMS6"/>
<evidence type="ECO:0000259" key="3">
    <source>
        <dbReference type="Pfam" id="PF12826"/>
    </source>
</evidence>
<evidence type="ECO:0000256" key="1">
    <source>
        <dbReference type="ARBA" id="ARBA00022763"/>
    </source>
</evidence>
<protein>
    <recommendedName>
        <fullName evidence="7">Fanconi anemia core complex-associated protein 24</fullName>
    </recommendedName>
</protein>
<dbReference type="InterPro" id="IPR041663">
    <property type="entry name" value="DisA/LigA_HHH"/>
</dbReference>
<dbReference type="EMBL" id="QCYY01000591">
    <property type="protein sequence ID" value="ROT84104.1"/>
    <property type="molecule type" value="Genomic_DNA"/>
</dbReference>
<evidence type="ECO:0000313" key="6">
    <source>
        <dbReference type="Proteomes" id="UP000283509"/>
    </source>
</evidence>
<feature type="domain" description="Fanconi anemia core complex-associated protein 24 pseudonuclease" evidence="4">
    <location>
        <begin position="14"/>
        <end position="137"/>
    </location>
</feature>
<dbReference type="CDD" id="cd20076">
    <property type="entry name" value="XPF_nuclease_FAAP24"/>
    <property type="match status" value="1"/>
</dbReference>
<keyword evidence="1" id="KW-0227">DNA damage</keyword>
<proteinExistence type="predicted"/>
<organism evidence="5 6">
    <name type="scientific">Penaeus vannamei</name>
    <name type="common">Whiteleg shrimp</name>
    <name type="synonym">Litopenaeus vannamei</name>
    <dbReference type="NCBI Taxonomy" id="6689"/>
    <lineage>
        <taxon>Eukaryota</taxon>
        <taxon>Metazoa</taxon>
        <taxon>Ecdysozoa</taxon>
        <taxon>Arthropoda</taxon>
        <taxon>Crustacea</taxon>
        <taxon>Multicrustacea</taxon>
        <taxon>Malacostraca</taxon>
        <taxon>Eumalacostraca</taxon>
        <taxon>Eucarida</taxon>
        <taxon>Decapoda</taxon>
        <taxon>Dendrobranchiata</taxon>
        <taxon>Penaeoidea</taxon>
        <taxon>Penaeidae</taxon>
        <taxon>Penaeus</taxon>
    </lineage>
</organism>
<dbReference type="Gene3D" id="3.40.50.10130">
    <property type="match status" value="1"/>
</dbReference>
<dbReference type="OrthoDB" id="5975714at2759"/>
<dbReference type="PANTHER" id="PTHR31786">
    <property type="entry name" value="FANCONI ANEMIA CORE COMPLEX-ASSOCIATED PROTEIN 24"/>
    <property type="match status" value="1"/>
</dbReference>
<dbReference type="InterPro" id="IPR010994">
    <property type="entry name" value="RuvA_2-like"/>
</dbReference>
<dbReference type="GO" id="GO:0036297">
    <property type="term" value="P:interstrand cross-link repair"/>
    <property type="evidence" value="ECO:0007669"/>
    <property type="project" value="InterPro"/>
</dbReference>
<dbReference type="SUPFAM" id="SSF47781">
    <property type="entry name" value="RuvA domain 2-like"/>
    <property type="match status" value="1"/>
</dbReference>
<keyword evidence="2" id="KW-0234">DNA repair</keyword>
<evidence type="ECO:0008006" key="7">
    <source>
        <dbReference type="Google" id="ProtNLM"/>
    </source>
</evidence>
<feature type="domain" description="DisA/LigA helix-hairpin-helix motif" evidence="3">
    <location>
        <begin position="165"/>
        <end position="215"/>
    </location>
</feature>
<dbReference type="Gene3D" id="1.10.150.20">
    <property type="entry name" value="5' to 3' exonuclease, C-terminal subdomain"/>
    <property type="match status" value="1"/>
</dbReference>
<sequence length="219" mass="23529">MSALSQSTQVQTNLTIPPGHLLSSSAWQGTQLVTLISKETKVLYSDGLGVVDFHPSADAAIIFVSEADLLSGGSFKRRIVKFRQANTSLRGIVVAQKTPHTQEPFSDLQKFVCMELDLAIVPVKTISEAAQLLAQMVRCEAKVNINPFCMKPKTVNSADAGILATATAVPGLGEKRARQLLEHFGSLHKIANATQENLASVVGNSTASSVYDFFHGIHL</sequence>
<reference evidence="5 6" key="1">
    <citation type="submission" date="2018-04" db="EMBL/GenBank/DDBJ databases">
        <authorList>
            <person name="Zhang X."/>
            <person name="Yuan J."/>
            <person name="Li F."/>
            <person name="Xiang J."/>
        </authorList>
    </citation>
    <scope>NUCLEOTIDE SEQUENCE [LARGE SCALE GENOMIC DNA]</scope>
    <source>
        <tissue evidence="5">Muscle</tissue>
    </source>
</reference>
<dbReference type="Pfam" id="PF17949">
    <property type="entry name" value="PND"/>
    <property type="match status" value="1"/>
</dbReference>
<dbReference type="AlphaFoldDB" id="A0A3R7QMS6"/>